<dbReference type="AlphaFoldDB" id="A0A853M6X1"/>
<proteinExistence type="predicted"/>
<reference evidence="1 2" key="1">
    <citation type="submission" date="2016-06" db="EMBL/GenBank/DDBJ databases">
        <authorList>
            <person name="Sutton G."/>
            <person name="Brinkac L."/>
            <person name="Sanka R."/>
            <person name="Adams M."/>
            <person name="Lau E."/>
            <person name="Garcia-Basteiro A."/>
            <person name="Lopez-Varela E."/>
            <person name="Palencia S."/>
        </authorList>
    </citation>
    <scope>NUCLEOTIDE SEQUENCE [LARGE SCALE GENOMIC DNA]</scope>
    <source>
        <strain evidence="1 2">1164983.0</strain>
    </source>
</reference>
<comment type="caution">
    <text evidence="1">The sequence shown here is derived from an EMBL/GenBank/DDBJ whole genome shotgun (WGS) entry which is preliminary data.</text>
</comment>
<dbReference type="EMBL" id="LZLG01000036">
    <property type="protein sequence ID" value="OBJ62679.1"/>
    <property type="molecule type" value="Genomic_DNA"/>
</dbReference>
<evidence type="ECO:0000313" key="2">
    <source>
        <dbReference type="Proteomes" id="UP000093894"/>
    </source>
</evidence>
<organism evidence="1 2">
    <name type="scientific">Mycobacterium colombiense</name>
    <dbReference type="NCBI Taxonomy" id="339268"/>
    <lineage>
        <taxon>Bacteria</taxon>
        <taxon>Bacillati</taxon>
        <taxon>Actinomycetota</taxon>
        <taxon>Actinomycetes</taxon>
        <taxon>Mycobacteriales</taxon>
        <taxon>Mycobacteriaceae</taxon>
        <taxon>Mycobacterium</taxon>
        <taxon>Mycobacterium avium complex (MAC)</taxon>
    </lineage>
</organism>
<dbReference type="Proteomes" id="UP000093894">
    <property type="component" value="Unassembled WGS sequence"/>
</dbReference>
<sequence>MDQYVSKWVEGSKQRRTQRMIGAPTQGGNDFGGRHLGAISRELVDRASHAATAQGRRHEHPKAVGEDADQMCSHRLDIPTHTQARGRQLRIVQTVDQIRDLAPLLSDSGKDELVVYPHSRLVMFRLSE</sequence>
<evidence type="ECO:0000313" key="1">
    <source>
        <dbReference type="EMBL" id="OBJ62679.1"/>
    </source>
</evidence>
<protein>
    <submittedName>
        <fullName evidence="1">Uncharacterized protein</fullName>
    </submittedName>
</protein>
<name>A0A853M6X1_9MYCO</name>
<gene>
    <name evidence="1" type="ORF">A5628_25875</name>
</gene>
<accession>A0A853M6X1</accession>